<comment type="caution">
    <text evidence="1">The sequence shown here is derived from an EMBL/GenBank/DDBJ whole genome shotgun (WGS) entry which is preliminary data.</text>
</comment>
<sequence>MPTHPMHLKVAATIQDALAKKPFRLLLDPACGGNQHLPLFISEKKCRATRMCCVDILILKNEKVRAIIEIEESGFLPTKICGKYLQAAIADHFIHASHTKALPYDDKVTFIQILDGSKSLKSGSQKEEQAMLIADKINKNASSFNIQQYLLFYIKGSDDTERLDALCAAIKAL</sequence>
<gene>
    <name evidence="1" type="ORF">CVV64_16260</name>
</gene>
<reference evidence="1 2" key="1">
    <citation type="journal article" date="2017" name="ISME J.">
        <title>Potential for microbial H2 and metal transformations associated with novel bacteria and archaea in deep terrestrial subsurface sediments.</title>
        <authorList>
            <person name="Hernsdorf A.W."/>
            <person name="Amano Y."/>
            <person name="Miyakawa K."/>
            <person name="Ise K."/>
            <person name="Suzuki Y."/>
            <person name="Anantharaman K."/>
            <person name="Probst A."/>
            <person name="Burstein D."/>
            <person name="Thomas B.C."/>
            <person name="Banfield J.F."/>
        </authorList>
    </citation>
    <scope>NUCLEOTIDE SEQUENCE [LARGE SCALE GENOMIC DNA]</scope>
    <source>
        <strain evidence="1">HGW-Wallbacteria-1</strain>
    </source>
</reference>
<accession>A0A2N1PL36</accession>
<name>A0A2N1PL36_9BACT</name>
<evidence type="ECO:0000313" key="1">
    <source>
        <dbReference type="EMBL" id="PKK89039.1"/>
    </source>
</evidence>
<evidence type="ECO:0000313" key="2">
    <source>
        <dbReference type="Proteomes" id="UP000233256"/>
    </source>
</evidence>
<organism evidence="1 2">
    <name type="scientific">Candidatus Wallbacteria bacterium HGW-Wallbacteria-1</name>
    <dbReference type="NCBI Taxonomy" id="2013854"/>
    <lineage>
        <taxon>Bacteria</taxon>
        <taxon>Candidatus Walliibacteriota</taxon>
    </lineage>
</organism>
<dbReference type="Proteomes" id="UP000233256">
    <property type="component" value="Unassembled WGS sequence"/>
</dbReference>
<protein>
    <submittedName>
        <fullName evidence="1">Uncharacterized protein</fullName>
    </submittedName>
</protein>
<dbReference type="AlphaFoldDB" id="A0A2N1PL36"/>
<proteinExistence type="predicted"/>
<dbReference type="EMBL" id="PGXC01000027">
    <property type="protein sequence ID" value="PKK89039.1"/>
    <property type="molecule type" value="Genomic_DNA"/>
</dbReference>